<dbReference type="EMBL" id="MCRI01000061">
    <property type="protein sequence ID" value="ODN65490.1"/>
    <property type="molecule type" value="Genomic_DNA"/>
</dbReference>
<organism evidence="2 3">
    <name type="scientific">Methylophaga muralis</name>
    <dbReference type="NCBI Taxonomy" id="291169"/>
    <lineage>
        <taxon>Bacteria</taxon>
        <taxon>Pseudomonadati</taxon>
        <taxon>Pseudomonadota</taxon>
        <taxon>Gammaproteobacteria</taxon>
        <taxon>Thiotrichales</taxon>
        <taxon>Piscirickettsiaceae</taxon>
        <taxon>Methylophaga</taxon>
    </lineage>
</organism>
<proteinExistence type="predicted"/>
<dbReference type="Proteomes" id="UP000094379">
    <property type="component" value="Unassembled WGS sequence"/>
</dbReference>
<accession>A0A1E3GN95</accession>
<dbReference type="InterPro" id="IPR022061">
    <property type="entry name" value="DUF3617"/>
</dbReference>
<feature type="chain" id="PRO_5009128512" description="DUF3617 family protein" evidence="1">
    <location>
        <begin position="24"/>
        <end position="145"/>
    </location>
</feature>
<protein>
    <recommendedName>
        <fullName evidence="4">DUF3617 family protein</fullName>
    </recommendedName>
</protein>
<dbReference type="Pfam" id="PF12276">
    <property type="entry name" value="DUF3617"/>
    <property type="match status" value="1"/>
</dbReference>
<reference evidence="2 3" key="1">
    <citation type="submission" date="2016-07" db="EMBL/GenBank/DDBJ databases">
        <title>Draft Genome Sequence of Methylophaga muralis Bur 1.</title>
        <authorList>
            <person name="Vasilenko O.V."/>
            <person name="Doronina N.V."/>
            <person name="Shmareva M.N."/>
            <person name="Tarlachkov S.V."/>
            <person name="Mustakhimov I."/>
            <person name="Trotsenko Y.A."/>
        </authorList>
    </citation>
    <scope>NUCLEOTIDE SEQUENCE [LARGE SCALE GENOMIC DNA]</scope>
    <source>
        <strain evidence="2 3">Bur 1</strain>
    </source>
</reference>
<evidence type="ECO:0000256" key="1">
    <source>
        <dbReference type="SAM" id="SignalP"/>
    </source>
</evidence>
<gene>
    <name evidence="2" type="ORF">A9E74_02723</name>
</gene>
<name>A0A1E3GN95_9GAMM</name>
<evidence type="ECO:0000313" key="3">
    <source>
        <dbReference type="Proteomes" id="UP000094379"/>
    </source>
</evidence>
<evidence type="ECO:0000313" key="2">
    <source>
        <dbReference type="EMBL" id="ODN65490.1"/>
    </source>
</evidence>
<sequence length="145" mass="16001">MLNVFRSSMFFVSVVLFSSNALAEKPNLQPGLWAYTSSTTIEGPMNMPPQKNSNQECLTQAQLDKGIDVLNIPKSCNVTQADIKRDRVDYAASCNMEGMTTLFKGYATFHGNRLDGKMSSDMNTPLGPMVMKTDYQGERVGECSP</sequence>
<feature type="signal peptide" evidence="1">
    <location>
        <begin position="1"/>
        <end position="23"/>
    </location>
</feature>
<keyword evidence="3" id="KW-1185">Reference proteome</keyword>
<dbReference type="AlphaFoldDB" id="A0A1E3GN95"/>
<comment type="caution">
    <text evidence="2">The sequence shown here is derived from an EMBL/GenBank/DDBJ whole genome shotgun (WGS) entry which is preliminary data.</text>
</comment>
<dbReference type="RefSeq" id="WP_069297070.1">
    <property type="nucleotide sequence ID" value="NZ_MCRI01000061.1"/>
</dbReference>
<keyword evidence="1" id="KW-0732">Signal</keyword>
<dbReference type="STRING" id="291169.A9E74_02723"/>
<evidence type="ECO:0008006" key="4">
    <source>
        <dbReference type="Google" id="ProtNLM"/>
    </source>
</evidence>